<dbReference type="InterPro" id="IPR001127">
    <property type="entry name" value="PTS_EIIA_1_perm"/>
</dbReference>
<evidence type="ECO:0000256" key="10">
    <source>
        <dbReference type="ARBA" id="ARBA00042873"/>
    </source>
</evidence>
<comment type="subcellular location">
    <subcellularLocation>
        <location evidence="1">Cytoplasm</location>
    </subcellularLocation>
</comment>
<evidence type="ECO:0000256" key="9">
    <source>
        <dbReference type="ARBA" id="ARBA00042526"/>
    </source>
</evidence>
<proteinExistence type="predicted"/>
<evidence type="ECO:0000256" key="7">
    <source>
        <dbReference type="ARBA" id="ARBA00039163"/>
    </source>
</evidence>
<dbReference type="PROSITE" id="PS51093">
    <property type="entry name" value="PTS_EIIA_TYPE_1"/>
    <property type="match status" value="1"/>
</dbReference>
<dbReference type="OrthoDB" id="92465at2"/>
<keyword evidence="5" id="KW-0598">Phosphotransferase system</keyword>
<dbReference type="PROSITE" id="PS00371">
    <property type="entry name" value="PTS_EIIA_TYPE_1_HIS"/>
    <property type="match status" value="1"/>
</dbReference>
<dbReference type="RefSeq" id="WP_159428148.1">
    <property type="nucleotide sequence ID" value="NZ_FOKY01000002.1"/>
</dbReference>
<reference evidence="13" key="1">
    <citation type="submission" date="2016-10" db="EMBL/GenBank/DDBJ databases">
        <authorList>
            <person name="Varghese N."/>
            <person name="Submissions S."/>
        </authorList>
    </citation>
    <scope>NUCLEOTIDE SEQUENCE [LARGE SCALE GENOMIC DNA]</scope>
    <source>
        <strain evidence="13">ATCC 43811</strain>
    </source>
</reference>
<gene>
    <name evidence="12" type="ORF">SAMN02745150_00601</name>
</gene>
<evidence type="ECO:0000256" key="2">
    <source>
        <dbReference type="ARBA" id="ARBA00022448"/>
    </source>
</evidence>
<dbReference type="EMBL" id="FOKY01000002">
    <property type="protein sequence ID" value="SFB75056.1"/>
    <property type="molecule type" value="Genomic_DNA"/>
</dbReference>
<dbReference type="NCBIfam" id="TIGR00830">
    <property type="entry name" value="PTBA"/>
    <property type="match status" value="1"/>
</dbReference>
<evidence type="ECO:0000256" key="5">
    <source>
        <dbReference type="ARBA" id="ARBA00022683"/>
    </source>
</evidence>
<dbReference type="InterPro" id="IPR011055">
    <property type="entry name" value="Dup_hybrid_motif"/>
</dbReference>
<name>A0A1I1DKU2_BREAD</name>
<evidence type="ECO:0000256" key="8">
    <source>
        <dbReference type="ARBA" id="ARBA00042296"/>
    </source>
</evidence>
<dbReference type="STRING" id="34097.SAMN02745150_00601"/>
<dbReference type="GO" id="GO:0009401">
    <property type="term" value="P:phosphoenolpyruvate-dependent sugar phosphotransferase system"/>
    <property type="evidence" value="ECO:0007669"/>
    <property type="project" value="UniProtKB-KW"/>
</dbReference>
<dbReference type="PANTHER" id="PTHR45008:SF1">
    <property type="entry name" value="PTS SYSTEM GLUCOSE-SPECIFIC EIIA COMPONENT"/>
    <property type="match status" value="1"/>
</dbReference>
<evidence type="ECO:0000256" key="1">
    <source>
        <dbReference type="ARBA" id="ARBA00004496"/>
    </source>
</evidence>
<dbReference type="InterPro" id="IPR050890">
    <property type="entry name" value="PTS_EIIA_component"/>
</dbReference>
<keyword evidence="3" id="KW-0762">Sugar transport</keyword>
<dbReference type="Gene3D" id="2.70.70.10">
    <property type="entry name" value="Glucose Permease (Domain IIA)"/>
    <property type="match status" value="1"/>
</dbReference>
<evidence type="ECO:0000256" key="6">
    <source>
        <dbReference type="ARBA" id="ARBA00022777"/>
    </source>
</evidence>
<sequence length="157" mass="17286">MFDIFKKKQLEFLSPIDGEVFPLAETPDIAFAQGIMGDGICILPQNNIICMPFDGTIDIFHTLHAIMLMSQGVEALIHVGMNTVELKGQGFKALVSLQGEYKAGTPLLELDINFLKSKTSTLMTPLIIVEKPNKSKLEIIRDSGNVHTGELLMKVTL</sequence>
<keyword evidence="6" id="KW-0418">Kinase</keyword>
<keyword evidence="4" id="KW-0808">Transferase</keyword>
<keyword evidence="2" id="KW-0813">Transport</keyword>
<evidence type="ECO:0000259" key="11">
    <source>
        <dbReference type="PROSITE" id="PS51093"/>
    </source>
</evidence>
<dbReference type="AlphaFoldDB" id="A0A1I1DKU2"/>
<dbReference type="Pfam" id="PF00358">
    <property type="entry name" value="PTS_EIIA_1"/>
    <property type="match status" value="1"/>
</dbReference>
<keyword evidence="13" id="KW-1185">Reference proteome</keyword>
<feature type="domain" description="PTS EIIA type-1" evidence="11">
    <location>
        <begin position="28"/>
        <end position="130"/>
    </location>
</feature>
<dbReference type="Proteomes" id="UP000240042">
    <property type="component" value="Unassembled WGS sequence"/>
</dbReference>
<organism evidence="12 13">
    <name type="scientific">Brevinema andersonii</name>
    <dbReference type="NCBI Taxonomy" id="34097"/>
    <lineage>
        <taxon>Bacteria</taxon>
        <taxon>Pseudomonadati</taxon>
        <taxon>Spirochaetota</taxon>
        <taxon>Spirochaetia</taxon>
        <taxon>Brevinematales</taxon>
        <taxon>Brevinemataceae</taxon>
        <taxon>Brevinema</taxon>
    </lineage>
</organism>
<dbReference type="GO" id="GO:0016301">
    <property type="term" value="F:kinase activity"/>
    <property type="evidence" value="ECO:0007669"/>
    <property type="project" value="UniProtKB-KW"/>
</dbReference>
<dbReference type="PANTHER" id="PTHR45008">
    <property type="entry name" value="PTS SYSTEM GLUCOSE-SPECIFIC EIIA COMPONENT"/>
    <property type="match status" value="1"/>
</dbReference>
<evidence type="ECO:0000256" key="3">
    <source>
        <dbReference type="ARBA" id="ARBA00022597"/>
    </source>
</evidence>
<dbReference type="SUPFAM" id="SSF51261">
    <property type="entry name" value="Duplicated hybrid motif"/>
    <property type="match status" value="1"/>
</dbReference>
<accession>A0A1I1DKU2</accession>
<dbReference type="GO" id="GO:0005737">
    <property type="term" value="C:cytoplasm"/>
    <property type="evidence" value="ECO:0007669"/>
    <property type="project" value="UniProtKB-SubCell"/>
</dbReference>
<evidence type="ECO:0000313" key="12">
    <source>
        <dbReference type="EMBL" id="SFB75056.1"/>
    </source>
</evidence>
<evidence type="ECO:0000313" key="13">
    <source>
        <dbReference type="Proteomes" id="UP000240042"/>
    </source>
</evidence>
<protein>
    <recommendedName>
        <fullName evidence="7">PTS system glucose-specific EIIA component</fullName>
    </recommendedName>
    <alternativeName>
        <fullName evidence="10">EIIA-Glc</fullName>
    </alternativeName>
    <alternativeName>
        <fullName evidence="9">EIII-Glc</fullName>
    </alternativeName>
    <alternativeName>
        <fullName evidence="8">Glucose-specific phosphotransferase enzyme IIA component</fullName>
    </alternativeName>
</protein>
<evidence type="ECO:0000256" key="4">
    <source>
        <dbReference type="ARBA" id="ARBA00022679"/>
    </source>
</evidence>